<accession>A0ABD3Y8I5</accession>
<dbReference type="Proteomes" id="UP000027154">
    <property type="component" value="Unassembled WGS sequence"/>
</dbReference>
<evidence type="ECO:0000313" key="3">
    <source>
        <dbReference type="Proteomes" id="UP000027154"/>
    </source>
</evidence>
<dbReference type="EMBL" id="JJNZ01000037">
    <property type="protein sequence ID" value="KDC50539.1"/>
    <property type="molecule type" value="Genomic_DNA"/>
</dbReference>
<keyword evidence="1" id="KW-0472">Membrane</keyword>
<proteinExistence type="predicted"/>
<keyword evidence="1" id="KW-0812">Transmembrane</keyword>
<name>A0ABD3Y8I5_9GAMM</name>
<reference evidence="2 3" key="1">
    <citation type="submission" date="2014-04" db="EMBL/GenBank/DDBJ databases">
        <title>Pseudoalteromonas galatheae sp. nov., isolated from a deep-sea polychaete near Canal Concepcion, Chile.</title>
        <authorList>
            <person name="Machado H.R."/>
            <person name="Gram L."/>
            <person name="Vynne N.G."/>
        </authorList>
    </citation>
    <scope>NUCLEOTIDE SEQUENCE [LARGE SCALE GENOMIC DNA]</scope>
    <source>
        <strain evidence="2 3">KMM216</strain>
    </source>
</reference>
<protein>
    <submittedName>
        <fullName evidence="2">Uncharacterized protein</fullName>
    </submittedName>
</protein>
<feature type="transmembrane region" description="Helical" evidence="1">
    <location>
        <begin position="72"/>
        <end position="92"/>
    </location>
</feature>
<gene>
    <name evidence="2" type="ORF">DC53_11825</name>
</gene>
<organism evidence="2 3">
    <name type="scientific">Pseudoalteromonas fuliginea</name>
    <dbReference type="NCBI Taxonomy" id="1872678"/>
    <lineage>
        <taxon>Bacteria</taxon>
        <taxon>Pseudomonadati</taxon>
        <taxon>Pseudomonadota</taxon>
        <taxon>Gammaproteobacteria</taxon>
        <taxon>Alteromonadales</taxon>
        <taxon>Pseudoalteromonadaceae</taxon>
        <taxon>Pseudoalteromonas</taxon>
    </lineage>
</organism>
<evidence type="ECO:0000313" key="2">
    <source>
        <dbReference type="EMBL" id="KDC50539.1"/>
    </source>
</evidence>
<keyword evidence="1" id="KW-1133">Transmembrane helix</keyword>
<sequence length="97" mass="11194">MFISKSKLKRILFNKISGSIYWLLVWPYISMIFQSNSHYPAYLKPIGVFFVSSDSSAPEGYYTSMSYFISDIFPAIFFWGIWAGIVIILPAAKFKKD</sequence>
<comment type="caution">
    <text evidence="2">The sequence shown here is derived from an EMBL/GenBank/DDBJ whole genome shotgun (WGS) entry which is preliminary data.</text>
</comment>
<dbReference type="AlphaFoldDB" id="A0ABD3Y8I5"/>
<feature type="transmembrane region" description="Helical" evidence="1">
    <location>
        <begin position="12"/>
        <end position="33"/>
    </location>
</feature>
<evidence type="ECO:0000256" key="1">
    <source>
        <dbReference type="SAM" id="Phobius"/>
    </source>
</evidence>